<accession>A0A174LTC9</accession>
<sequence length="93" mass="10670">MNLSGYCAEMGKYIVIADMTDPEYFPNMDISEQERYRKEVLRHEIIHAFLNESGLSNCSSTPEGPWAKHEEMIDWIAIQSPKLFKAFKEAGAL</sequence>
<reference evidence="1 2" key="1">
    <citation type="submission" date="2015-09" db="EMBL/GenBank/DDBJ databases">
        <authorList>
            <consortium name="Pathogen Informatics"/>
        </authorList>
    </citation>
    <scope>NUCLEOTIDE SEQUENCE [LARGE SCALE GENOMIC DNA]</scope>
    <source>
        <strain evidence="1 2">2789STDY5834876</strain>
    </source>
</reference>
<evidence type="ECO:0000313" key="2">
    <source>
        <dbReference type="Proteomes" id="UP000095544"/>
    </source>
</evidence>
<dbReference type="STRING" id="39482.ERS852491_04646"/>
<dbReference type="AlphaFoldDB" id="A0A174LTC9"/>
<dbReference type="Proteomes" id="UP000095544">
    <property type="component" value="Unassembled WGS sequence"/>
</dbReference>
<gene>
    <name evidence="1" type="ORF">ERS852491_04646</name>
</gene>
<dbReference type="EMBL" id="CYZU01000071">
    <property type="protein sequence ID" value="CUP24759.1"/>
    <property type="molecule type" value="Genomic_DNA"/>
</dbReference>
<organism evidence="1 2">
    <name type="scientific">Faecalicatena contorta</name>
    <dbReference type="NCBI Taxonomy" id="39482"/>
    <lineage>
        <taxon>Bacteria</taxon>
        <taxon>Bacillati</taxon>
        <taxon>Bacillota</taxon>
        <taxon>Clostridia</taxon>
        <taxon>Lachnospirales</taxon>
        <taxon>Lachnospiraceae</taxon>
        <taxon>Faecalicatena</taxon>
    </lineage>
</organism>
<proteinExistence type="predicted"/>
<evidence type="ECO:0008006" key="3">
    <source>
        <dbReference type="Google" id="ProtNLM"/>
    </source>
</evidence>
<evidence type="ECO:0000313" key="1">
    <source>
        <dbReference type="EMBL" id="CUP24759.1"/>
    </source>
</evidence>
<protein>
    <recommendedName>
        <fullName evidence="3">IrrE N-terminal-like domain-containing protein</fullName>
    </recommendedName>
</protein>
<name>A0A174LTC9_9FIRM</name>